<evidence type="ECO:0000256" key="1">
    <source>
        <dbReference type="SAM" id="MobiDB-lite"/>
    </source>
</evidence>
<evidence type="ECO:0000313" key="3">
    <source>
        <dbReference type="EMBL" id="KAK2595529.1"/>
    </source>
</evidence>
<protein>
    <recommendedName>
        <fullName evidence="2">DUF7924 domain-containing protein</fullName>
    </recommendedName>
</protein>
<keyword evidence="4" id="KW-1185">Reference proteome</keyword>
<comment type="caution">
    <text evidence="3">The sequence shown here is derived from an EMBL/GenBank/DDBJ whole genome shotgun (WGS) entry which is preliminary data.</text>
</comment>
<feature type="region of interest" description="Disordered" evidence="1">
    <location>
        <begin position="140"/>
        <end position="166"/>
    </location>
</feature>
<dbReference type="Proteomes" id="UP001251528">
    <property type="component" value="Unassembled WGS sequence"/>
</dbReference>
<dbReference type="PANTHER" id="PTHR42470:SF1">
    <property type="entry name" value="VAST DOMAIN-CONTAINING PROTEIN"/>
    <property type="match status" value="1"/>
</dbReference>
<evidence type="ECO:0000259" key="2">
    <source>
        <dbReference type="Pfam" id="PF25545"/>
    </source>
</evidence>
<feature type="compositionally biased region" description="Basic and acidic residues" evidence="1">
    <location>
        <begin position="20"/>
        <end position="31"/>
    </location>
</feature>
<dbReference type="InterPro" id="IPR057684">
    <property type="entry name" value="DUF7924"/>
</dbReference>
<gene>
    <name evidence="3" type="ORF">QQS21_006757</name>
</gene>
<evidence type="ECO:0000313" key="4">
    <source>
        <dbReference type="Proteomes" id="UP001251528"/>
    </source>
</evidence>
<feature type="region of interest" description="Disordered" evidence="1">
    <location>
        <begin position="1"/>
        <end position="99"/>
    </location>
</feature>
<dbReference type="AlphaFoldDB" id="A0AAJ0FXP3"/>
<feature type="compositionally biased region" description="Basic and acidic residues" evidence="1">
    <location>
        <begin position="71"/>
        <end position="82"/>
    </location>
</feature>
<dbReference type="PANTHER" id="PTHR42470">
    <property type="entry name" value="VAST DOMAIN-CONTAINING PROTEIN"/>
    <property type="match status" value="1"/>
</dbReference>
<name>A0AAJ0FXP3_9HYPO</name>
<organism evidence="3 4">
    <name type="scientific">Conoideocrella luteorostrata</name>
    <dbReference type="NCBI Taxonomy" id="1105319"/>
    <lineage>
        <taxon>Eukaryota</taxon>
        <taxon>Fungi</taxon>
        <taxon>Dikarya</taxon>
        <taxon>Ascomycota</taxon>
        <taxon>Pezizomycotina</taxon>
        <taxon>Sordariomycetes</taxon>
        <taxon>Hypocreomycetidae</taxon>
        <taxon>Hypocreales</taxon>
        <taxon>Clavicipitaceae</taxon>
        <taxon>Conoideocrella</taxon>
    </lineage>
</organism>
<accession>A0AAJ0FXP3</accession>
<feature type="domain" description="DUF7924" evidence="2">
    <location>
        <begin position="261"/>
        <end position="430"/>
    </location>
</feature>
<proteinExistence type="predicted"/>
<sequence length="469" mass="52302">MLPQVDNSRPQGLFKGSRSHSFDGRDSEGPRSTKRHRQRPPTTRTLGRSHENVSPPSHPQAAPLTPPPESAKFEDDKSEGSRPRRKSCPYGPELKEDPDTVQRHWAFARRGSCPPRLGIRDSDTDKGQRPLLEVLQELSQAESQRRSLGAGSISSARGLRPPTSHADYRKTLYNNGVWIDHRGVKIPKELRTFLDSHILKERSLKLSAEAIAEVAETAVGMADGPESNVYDFAHTAMLPIKHRGVGRGGNTPSYPDGLPRNKMFTLPIAAPKPDIHLGYPITLSSDWTNEERAVIDHPVARRLTQPAKGNCFPFFSFELKSEAMGGNLWQAENQAAGSGACCVNSTCWLYREAHPSEVQPIVDSIAFSACASHRLVVFHVHFYLHEENRYYMSQIAAYDPLRQVQESNHLVESIIEHCLGERQTKIRKALALLYPFPDHWKNSRPASGVDSLYSAAGQDDTSNKSQRTV</sequence>
<dbReference type="Pfam" id="PF25545">
    <property type="entry name" value="DUF7924"/>
    <property type="match status" value="1"/>
</dbReference>
<dbReference type="EMBL" id="JASWJB010000129">
    <property type="protein sequence ID" value="KAK2595529.1"/>
    <property type="molecule type" value="Genomic_DNA"/>
</dbReference>
<reference evidence="3" key="1">
    <citation type="submission" date="2023-06" db="EMBL/GenBank/DDBJ databases">
        <title>Conoideocrella luteorostrata (Hypocreales: Clavicipitaceae), a potential biocontrol fungus for elongate hemlock scale in United States Christmas tree production areas.</title>
        <authorList>
            <person name="Barrett H."/>
            <person name="Lovett B."/>
            <person name="Macias A.M."/>
            <person name="Stajich J.E."/>
            <person name="Kasson M.T."/>
        </authorList>
    </citation>
    <scope>NUCLEOTIDE SEQUENCE</scope>
    <source>
        <strain evidence="3">ARSEF 14590</strain>
    </source>
</reference>
<feature type="compositionally biased region" description="Polar residues" evidence="1">
    <location>
        <begin position="1"/>
        <end position="10"/>
    </location>
</feature>